<evidence type="ECO:0000259" key="11">
    <source>
        <dbReference type="PROSITE" id="PS51645"/>
    </source>
</evidence>
<proteinExistence type="inferred from homology"/>
<accession>A0A916RDE1</accession>
<dbReference type="EMBL" id="BMKB01000003">
    <property type="protein sequence ID" value="GGA51640.1"/>
    <property type="molecule type" value="Genomic_DNA"/>
</dbReference>
<feature type="site" description="Electron transfer via tryptophanyl radical" evidence="9">
    <location>
        <position position="376"/>
    </location>
</feature>
<evidence type="ECO:0000256" key="3">
    <source>
        <dbReference type="ARBA" id="ARBA00014046"/>
    </source>
</evidence>
<evidence type="ECO:0000256" key="7">
    <source>
        <dbReference type="ARBA" id="ARBA00033999"/>
    </source>
</evidence>
<protein>
    <recommendedName>
        <fullName evidence="3">Deoxyribodipyrimidine photo-lyase</fullName>
        <ecNumber evidence="2">4.1.99.3</ecNumber>
    </recommendedName>
</protein>
<evidence type="ECO:0000256" key="1">
    <source>
        <dbReference type="ARBA" id="ARBA00001932"/>
    </source>
</evidence>
<feature type="domain" description="Photolyase/cryptochrome alpha/beta" evidence="11">
    <location>
        <begin position="3"/>
        <end position="131"/>
    </location>
</feature>
<dbReference type="PROSITE" id="PS51645">
    <property type="entry name" value="PHR_CRY_ALPHA_BETA"/>
    <property type="match status" value="1"/>
</dbReference>
<comment type="cofactor">
    <cofactor evidence="8">
        <name>FAD</name>
        <dbReference type="ChEBI" id="CHEBI:57692"/>
    </cofactor>
    <text evidence="8">Binds 1 FAD per subunit.</text>
</comment>
<comment type="cofactor">
    <cofactor evidence="1">
        <name>(6R)-5,10-methylene-5,6,7,8-tetrahydrofolate</name>
        <dbReference type="ChEBI" id="CHEBI:15636"/>
    </cofactor>
</comment>
<dbReference type="RefSeq" id="WP_127071163.1">
    <property type="nucleotide sequence ID" value="NZ_BMKB01000003.1"/>
</dbReference>
<dbReference type="GO" id="GO:0003677">
    <property type="term" value="F:DNA binding"/>
    <property type="evidence" value="ECO:0007669"/>
    <property type="project" value="TreeGrafter"/>
</dbReference>
<dbReference type="FunFam" id="1.10.579.10:FF:000003">
    <property type="entry name" value="Deoxyribodipyrimidine photo-lyase"/>
    <property type="match status" value="1"/>
</dbReference>
<dbReference type="Gene3D" id="1.10.579.10">
    <property type="entry name" value="DNA Cyclobutane Dipyrimidine Photolyase, subunit A, domain 3"/>
    <property type="match status" value="1"/>
</dbReference>
<organism evidence="12 13">
    <name type="scientific">Pelagibacterium lentulum</name>
    <dbReference type="NCBI Taxonomy" id="2029865"/>
    <lineage>
        <taxon>Bacteria</taxon>
        <taxon>Pseudomonadati</taxon>
        <taxon>Pseudomonadota</taxon>
        <taxon>Alphaproteobacteria</taxon>
        <taxon>Hyphomicrobiales</taxon>
        <taxon>Devosiaceae</taxon>
        <taxon>Pelagibacterium</taxon>
    </lineage>
</organism>
<evidence type="ECO:0000313" key="12">
    <source>
        <dbReference type="EMBL" id="GGA51640.1"/>
    </source>
</evidence>
<reference evidence="12 13" key="1">
    <citation type="journal article" date="2014" name="Int. J. Syst. Evol. Microbiol.">
        <title>Complete genome sequence of Corynebacterium casei LMG S-19264T (=DSM 44701T), isolated from a smear-ripened cheese.</title>
        <authorList>
            <consortium name="US DOE Joint Genome Institute (JGI-PGF)"/>
            <person name="Walter F."/>
            <person name="Albersmeier A."/>
            <person name="Kalinowski J."/>
            <person name="Ruckert C."/>
        </authorList>
    </citation>
    <scope>NUCLEOTIDE SEQUENCE [LARGE SCALE GENOMIC DNA]</scope>
    <source>
        <strain evidence="12 13">CGMCC 1.15896</strain>
    </source>
</reference>
<dbReference type="GO" id="GO:0003904">
    <property type="term" value="F:deoxyribodipyrimidine photo-lyase activity"/>
    <property type="evidence" value="ECO:0007669"/>
    <property type="project" value="UniProtKB-EC"/>
</dbReference>
<dbReference type="InterPro" id="IPR018394">
    <property type="entry name" value="DNA_photolyase_1_CS_C"/>
</dbReference>
<keyword evidence="6 10" id="KW-0157">Chromophore</keyword>
<feature type="binding site" evidence="8">
    <location>
        <position position="216"/>
    </location>
    <ligand>
        <name>FAD</name>
        <dbReference type="ChEBI" id="CHEBI:57692"/>
    </ligand>
</feature>
<dbReference type="AlphaFoldDB" id="A0A916RDE1"/>
<dbReference type="SUPFAM" id="SSF52425">
    <property type="entry name" value="Cryptochrome/photolyase, N-terminal domain"/>
    <property type="match status" value="1"/>
</dbReference>
<evidence type="ECO:0000256" key="8">
    <source>
        <dbReference type="PIRSR" id="PIRSR602081-1"/>
    </source>
</evidence>
<dbReference type="Pfam" id="PF00875">
    <property type="entry name" value="DNA_photolyase"/>
    <property type="match status" value="1"/>
</dbReference>
<gene>
    <name evidence="12" type="ORF">GCM10011499_22130</name>
</gene>
<dbReference type="GO" id="GO:0009416">
    <property type="term" value="P:response to light stimulus"/>
    <property type="evidence" value="ECO:0007669"/>
    <property type="project" value="TreeGrafter"/>
</dbReference>
<feature type="binding site" evidence="8">
    <location>
        <begin position="366"/>
        <end position="368"/>
    </location>
    <ligand>
        <name>FAD</name>
        <dbReference type="ChEBI" id="CHEBI:57692"/>
    </ligand>
</feature>
<name>A0A916RDE1_9HYPH</name>
<dbReference type="Proteomes" id="UP000596977">
    <property type="component" value="Unassembled WGS sequence"/>
</dbReference>
<dbReference type="PANTHER" id="PTHR11455:SF9">
    <property type="entry name" value="CRYPTOCHROME CIRCADIAN CLOCK 5 ISOFORM X1"/>
    <property type="match status" value="1"/>
</dbReference>
<evidence type="ECO:0000256" key="10">
    <source>
        <dbReference type="RuleBase" id="RU004182"/>
    </source>
</evidence>
<evidence type="ECO:0000256" key="6">
    <source>
        <dbReference type="ARBA" id="ARBA00022991"/>
    </source>
</evidence>
<dbReference type="InterPro" id="IPR036155">
    <property type="entry name" value="Crypto/Photolyase_N_sf"/>
</dbReference>
<dbReference type="PROSITE" id="PS00394">
    <property type="entry name" value="DNA_PHOTOLYASES_1_1"/>
    <property type="match status" value="1"/>
</dbReference>
<dbReference type="Gene3D" id="3.40.50.620">
    <property type="entry name" value="HUPs"/>
    <property type="match status" value="1"/>
</dbReference>
<comment type="caution">
    <text evidence="12">The sequence shown here is derived from an EMBL/GenBank/DDBJ whole genome shotgun (WGS) entry which is preliminary data.</text>
</comment>
<keyword evidence="13" id="KW-1185">Reference proteome</keyword>
<keyword evidence="4 8" id="KW-0285">Flavoprotein</keyword>
<dbReference type="PRINTS" id="PR00147">
    <property type="entry name" value="DNAPHOTLYASE"/>
</dbReference>
<evidence type="ECO:0000256" key="2">
    <source>
        <dbReference type="ARBA" id="ARBA00013149"/>
    </source>
</evidence>
<dbReference type="InterPro" id="IPR005101">
    <property type="entry name" value="Cryptochr/Photolyase_FAD-bd"/>
</dbReference>
<feature type="binding site" evidence="8">
    <location>
        <position position="266"/>
    </location>
    <ligand>
        <name>FAD</name>
        <dbReference type="ChEBI" id="CHEBI:57692"/>
    </ligand>
</feature>
<evidence type="ECO:0000256" key="4">
    <source>
        <dbReference type="ARBA" id="ARBA00022630"/>
    </source>
</evidence>
<dbReference type="InterPro" id="IPR006050">
    <property type="entry name" value="DNA_photolyase_N"/>
</dbReference>
<dbReference type="Pfam" id="PF03441">
    <property type="entry name" value="FAD_binding_7"/>
    <property type="match status" value="1"/>
</dbReference>
<dbReference type="InterPro" id="IPR014729">
    <property type="entry name" value="Rossmann-like_a/b/a_fold"/>
</dbReference>
<evidence type="ECO:0000256" key="5">
    <source>
        <dbReference type="ARBA" id="ARBA00022827"/>
    </source>
</evidence>
<dbReference type="GO" id="GO:0071949">
    <property type="term" value="F:FAD binding"/>
    <property type="evidence" value="ECO:0007669"/>
    <property type="project" value="TreeGrafter"/>
</dbReference>
<dbReference type="SUPFAM" id="SSF48173">
    <property type="entry name" value="Cryptochrome/photolyase FAD-binding domain"/>
    <property type="match status" value="1"/>
</dbReference>
<comment type="catalytic activity">
    <reaction evidence="7">
        <text>cyclobutadipyrimidine (in DNA) = 2 pyrimidine residues (in DNA).</text>
        <dbReference type="EC" id="4.1.99.3"/>
    </reaction>
</comment>
<dbReference type="PANTHER" id="PTHR11455">
    <property type="entry name" value="CRYPTOCHROME"/>
    <property type="match status" value="1"/>
</dbReference>
<dbReference type="InterPro" id="IPR002081">
    <property type="entry name" value="Cryptochrome/DNA_photolyase_1"/>
</dbReference>
<dbReference type="Gene3D" id="1.25.40.80">
    <property type="match status" value="1"/>
</dbReference>
<evidence type="ECO:0000313" key="13">
    <source>
        <dbReference type="Proteomes" id="UP000596977"/>
    </source>
</evidence>
<feature type="site" description="Electron transfer via tryptophanyl radical" evidence="9">
    <location>
        <position position="353"/>
    </location>
</feature>
<keyword evidence="5 8" id="KW-0274">FAD</keyword>
<dbReference type="EC" id="4.1.99.3" evidence="2"/>
<dbReference type="GO" id="GO:0000719">
    <property type="term" value="P:photoreactive repair"/>
    <property type="evidence" value="ECO:0007669"/>
    <property type="project" value="UniProtKB-ARBA"/>
</dbReference>
<evidence type="ECO:0000256" key="9">
    <source>
        <dbReference type="PIRSR" id="PIRSR602081-2"/>
    </source>
</evidence>
<comment type="similarity">
    <text evidence="10">Belongs to the DNA photolyase family.</text>
</comment>
<sequence length="470" mass="53049">MSHSGLVWFRDDLRTSDNPALWAALEKCDDVRAIYIIEADANLRPMGGAALAWLKESLKLLSKDLARLGVALDVFNGESAEAVAAYTQEHSVEAVFWNRRYGPAERDHDAAIKKSLSGLGVAVSSFNASLLMEPWEIKTKSGTSFSVFTPFWKNLRGQNIAFPINPPKGHGRIKAEDIELEPHPDWADRLLGNWKIGETAAHDKLAGFLEQGLRTYQKKRDLPSEDGTSGLSPHLRFGEIGPRQIWHAVQHIIEAKHSLADEGQKFLSELAWRDFSYHLLYHRDDIAAKPMQARFSEIEWRNAPKSLEAWQKGQTGIPIIDAGMRQLWATGWMHNRVRMLTASLLSQNLLIDWRKGEAWFWDTLVDADPANNPASWQWVAGCGADAAPYFRIFNPVTQGQKFDPDGAYVRRWVPELQKLDAKYIHNPWDARDDVLEKAGINLGKSYPKPIVDLKSSRERALEALGTRTRA</sequence>
<dbReference type="OrthoDB" id="9772484at2"/>
<feature type="site" description="Electron transfer via tryptophanyl radical" evidence="9">
    <location>
        <position position="300"/>
    </location>
</feature>
<feature type="binding site" evidence="8">
    <location>
        <begin position="228"/>
        <end position="232"/>
    </location>
    <ligand>
        <name>FAD</name>
        <dbReference type="ChEBI" id="CHEBI:57692"/>
    </ligand>
</feature>
<dbReference type="InterPro" id="IPR036134">
    <property type="entry name" value="Crypto/Photolyase_FAD-like_sf"/>
</dbReference>